<dbReference type="PANTHER" id="PTHR21237:SF23">
    <property type="entry name" value="GRPE PROTEIN HOMOLOG, MITOCHONDRIAL"/>
    <property type="match status" value="1"/>
</dbReference>
<gene>
    <name evidence="5" type="ORF">EGYM00163_LOCUS46689</name>
</gene>
<dbReference type="Gene3D" id="3.90.20.20">
    <property type="match status" value="1"/>
</dbReference>
<keyword evidence="2" id="KW-0143">Chaperone</keyword>
<dbReference type="HAMAP" id="MF_01151">
    <property type="entry name" value="GrpE"/>
    <property type="match status" value="1"/>
</dbReference>
<dbReference type="AlphaFoldDB" id="A0A7S4GFL7"/>
<protein>
    <recommendedName>
        <fullName evidence="6">GrpE protein homolog</fullName>
    </recommendedName>
</protein>
<dbReference type="PRINTS" id="PR00773">
    <property type="entry name" value="GRPEPROTEIN"/>
</dbReference>
<dbReference type="CDD" id="cd00446">
    <property type="entry name" value="GrpE"/>
    <property type="match status" value="1"/>
</dbReference>
<dbReference type="GO" id="GO:0000774">
    <property type="term" value="F:adenyl-nucleotide exchange factor activity"/>
    <property type="evidence" value="ECO:0007669"/>
    <property type="project" value="InterPro"/>
</dbReference>
<reference evidence="5" key="1">
    <citation type="submission" date="2021-01" db="EMBL/GenBank/DDBJ databases">
        <authorList>
            <person name="Corre E."/>
            <person name="Pelletier E."/>
            <person name="Niang G."/>
            <person name="Scheremetjew M."/>
            <person name="Finn R."/>
            <person name="Kale V."/>
            <person name="Holt S."/>
            <person name="Cochrane G."/>
            <person name="Meng A."/>
            <person name="Brown T."/>
            <person name="Cohen L."/>
        </authorList>
    </citation>
    <scope>NUCLEOTIDE SEQUENCE</scope>
    <source>
        <strain evidence="5">CCMP1594</strain>
    </source>
</reference>
<evidence type="ECO:0000256" key="2">
    <source>
        <dbReference type="ARBA" id="ARBA00023186"/>
    </source>
</evidence>
<dbReference type="SUPFAM" id="SSF58014">
    <property type="entry name" value="Coiled-coil domain of nucleotide exchange factor GrpE"/>
    <property type="match status" value="1"/>
</dbReference>
<organism evidence="5">
    <name type="scientific">Eutreptiella gymnastica</name>
    <dbReference type="NCBI Taxonomy" id="73025"/>
    <lineage>
        <taxon>Eukaryota</taxon>
        <taxon>Discoba</taxon>
        <taxon>Euglenozoa</taxon>
        <taxon>Euglenida</taxon>
        <taxon>Spirocuta</taxon>
        <taxon>Euglenophyceae</taxon>
        <taxon>Eutreptiales</taxon>
        <taxon>Eutreptiaceae</taxon>
        <taxon>Eutreptiella</taxon>
    </lineage>
</organism>
<dbReference type="PANTHER" id="PTHR21237">
    <property type="entry name" value="GRPE PROTEIN"/>
    <property type="match status" value="1"/>
</dbReference>
<evidence type="ECO:0000256" key="4">
    <source>
        <dbReference type="SAM" id="MobiDB-lite"/>
    </source>
</evidence>
<proteinExistence type="inferred from homology"/>
<dbReference type="GO" id="GO:0051087">
    <property type="term" value="F:protein-folding chaperone binding"/>
    <property type="evidence" value="ECO:0007669"/>
    <property type="project" value="InterPro"/>
</dbReference>
<dbReference type="EMBL" id="HBJA01135730">
    <property type="protein sequence ID" value="CAE0835340.1"/>
    <property type="molecule type" value="Transcribed_RNA"/>
</dbReference>
<sequence length="272" mass="29989">MRSCGRAGAKLLTSTVPRTQWRGLWTMRSAVNSFHVPMQSSPAALLRPFSTATPPPEEGNPDAKANPEVEQQEPKDNAEPQPEKGEEEVEAEEKTASEEDLSHEELLAEFRKLKEAKGEADEEVKSLKNKLAYALADIDNVRKISKKDVANAREFALKGFGKDLLDVIDNCERALGIFPEECKEKGHQMSGIYTGIEMTSNVMMKVFDKHGLCKIDIVPKETAFDPNLHDALFQQPVEGLDAGVVFSVVKNGWTINGRVLRAAQVGVSSDPE</sequence>
<dbReference type="InterPro" id="IPR013805">
    <property type="entry name" value="GrpE_CC"/>
</dbReference>
<dbReference type="Pfam" id="PF01025">
    <property type="entry name" value="GrpE"/>
    <property type="match status" value="1"/>
</dbReference>
<dbReference type="GO" id="GO:0030150">
    <property type="term" value="P:protein import into mitochondrial matrix"/>
    <property type="evidence" value="ECO:0007669"/>
    <property type="project" value="TreeGrafter"/>
</dbReference>
<name>A0A7S4GFL7_9EUGL</name>
<evidence type="ECO:0000256" key="3">
    <source>
        <dbReference type="RuleBase" id="RU004478"/>
    </source>
</evidence>
<dbReference type="SUPFAM" id="SSF51064">
    <property type="entry name" value="Head domain of nucleotide exchange factor GrpE"/>
    <property type="match status" value="1"/>
</dbReference>
<feature type="region of interest" description="Disordered" evidence="4">
    <location>
        <begin position="46"/>
        <end position="104"/>
    </location>
</feature>
<dbReference type="InterPro" id="IPR009012">
    <property type="entry name" value="GrpE_head"/>
</dbReference>
<evidence type="ECO:0000313" key="5">
    <source>
        <dbReference type="EMBL" id="CAE0835340.1"/>
    </source>
</evidence>
<dbReference type="InterPro" id="IPR000740">
    <property type="entry name" value="GrpE"/>
</dbReference>
<dbReference type="GO" id="GO:0006457">
    <property type="term" value="P:protein folding"/>
    <property type="evidence" value="ECO:0007669"/>
    <property type="project" value="InterPro"/>
</dbReference>
<dbReference type="GO" id="GO:0042803">
    <property type="term" value="F:protein homodimerization activity"/>
    <property type="evidence" value="ECO:0007669"/>
    <property type="project" value="InterPro"/>
</dbReference>
<feature type="compositionally biased region" description="Basic and acidic residues" evidence="4">
    <location>
        <begin position="72"/>
        <end position="84"/>
    </location>
</feature>
<accession>A0A7S4GFL7</accession>
<comment type="similarity">
    <text evidence="1 3">Belongs to the GrpE family.</text>
</comment>
<dbReference type="GO" id="GO:0001405">
    <property type="term" value="C:PAM complex, Tim23 associated import motor"/>
    <property type="evidence" value="ECO:0007669"/>
    <property type="project" value="TreeGrafter"/>
</dbReference>
<dbReference type="Gene3D" id="2.30.22.10">
    <property type="entry name" value="Head domain of nucleotide exchange factor GrpE"/>
    <property type="match status" value="1"/>
</dbReference>
<dbReference type="GO" id="GO:0051082">
    <property type="term" value="F:unfolded protein binding"/>
    <property type="evidence" value="ECO:0007669"/>
    <property type="project" value="TreeGrafter"/>
</dbReference>
<evidence type="ECO:0008006" key="6">
    <source>
        <dbReference type="Google" id="ProtNLM"/>
    </source>
</evidence>
<evidence type="ECO:0000256" key="1">
    <source>
        <dbReference type="ARBA" id="ARBA00009054"/>
    </source>
</evidence>